<dbReference type="EMBL" id="AQRC01000015">
    <property type="protein sequence ID" value="KFE33822.1"/>
    <property type="molecule type" value="Genomic_DNA"/>
</dbReference>
<evidence type="ECO:0000259" key="2">
    <source>
        <dbReference type="Pfam" id="PF20573"/>
    </source>
</evidence>
<reference evidence="3 4" key="2">
    <citation type="journal article" date="2015" name="Antonie Van Leeuwenhoek">
        <title>Thioclava indica sp. nov., isolated from surface seawater of the Indian Ocean.</title>
        <authorList>
            <person name="Liu Y."/>
            <person name="Lai Q."/>
            <person name="Du J."/>
            <person name="Xu H."/>
            <person name="Jiang L."/>
            <person name="Shao Z."/>
        </authorList>
    </citation>
    <scope>NUCLEOTIDE SEQUENCE [LARGE SCALE GENOMIC DNA]</scope>
    <source>
        <strain evidence="3 4">13D2W-2</strain>
    </source>
</reference>
<comment type="caution">
    <text evidence="3">The sequence shown here is derived from an EMBL/GenBank/DDBJ whole genome shotgun (WGS) entry which is preliminary data.</text>
</comment>
<keyword evidence="4" id="KW-1185">Reference proteome</keyword>
<reference evidence="4" key="1">
    <citation type="submission" date="2013-04" db="EMBL/GenBank/DDBJ databases">
        <title>Thioclava sp. 13D2W-2 Genome Sequencing.</title>
        <authorList>
            <person name="Lai Q."/>
            <person name="Li G."/>
            <person name="Shao Z."/>
        </authorList>
    </citation>
    <scope>NUCLEOTIDE SEQUENCE [LARGE SCALE GENOMIC DNA]</scope>
    <source>
        <strain evidence="4">13D2W-2</strain>
    </source>
</reference>
<accession>A0A085TSX5</accession>
<feature type="signal peptide" evidence="1">
    <location>
        <begin position="1"/>
        <end position="22"/>
    </location>
</feature>
<name>A0A085TSX5_9RHOB</name>
<feature type="domain" description="DUF6782" evidence="2">
    <location>
        <begin position="22"/>
        <end position="247"/>
    </location>
</feature>
<dbReference type="eggNOG" id="ENOG50324ED">
    <property type="taxonomic scope" value="Bacteria"/>
</dbReference>
<proteinExistence type="predicted"/>
<keyword evidence="1" id="KW-0732">Signal</keyword>
<dbReference type="OrthoDB" id="7834193at2"/>
<sequence length="251" mass="27805">MRAARRGLLALGFVCLAHPTFAQEMTCAAPPFDSSPEIAALVDRLDPVLTRWPALGTTLFRDTRELCLADTLHDARGYLEPEACRIIIAADLDPELQAVVLIHELRHLQQKFCGTCPEPTLSMHENARAIFAIEADAAAYSLAIAWQLRADGQPGMWDALAGWPMQADIAAAFEAEMKTSNDLSAAASAAFAQWYREEKRQELYYTAACSDYLERIDREHNLLTYDALAPDFFARLCHLPDGAAYQCGEPD</sequence>
<dbReference type="RefSeq" id="WP_038148191.1">
    <property type="nucleotide sequence ID" value="NZ_AQRC01000015.1"/>
</dbReference>
<dbReference type="PATRIC" id="fig|1317124.6.peg.3298"/>
<gene>
    <name evidence="3" type="ORF">DW2_16380</name>
</gene>
<dbReference type="InterPro" id="IPR046709">
    <property type="entry name" value="DUF6782"/>
</dbReference>
<feature type="chain" id="PRO_5001797468" description="DUF6782 domain-containing protein" evidence="1">
    <location>
        <begin position="23"/>
        <end position="251"/>
    </location>
</feature>
<evidence type="ECO:0000313" key="4">
    <source>
        <dbReference type="Proteomes" id="UP000028607"/>
    </source>
</evidence>
<dbReference type="AlphaFoldDB" id="A0A085TSX5"/>
<evidence type="ECO:0000313" key="3">
    <source>
        <dbReference type="EMBL" id="KFE33822.1"/>
    </source>
</evidence>
<dbReference type="Proteomes" id="UP000028607">
    <property type="component" value="Unassembled WGS sequence"/>
</dbReference>
<evidence type="ECO:0000256" key="1">
    <source>
        <dbReference type="SAM" id="SignalP"/>
    </source>
</evidence>
<dbReference type="Pfam" id="PF20573">
    <property type="entry name" value="DUF6782"/>
    <property type="match status" value="1"/>
</dbReference>
<protein>
    <recommendedName>
        <fullName evidence="2">DUF6782 domain-containing protein</fullName>
    </recommendedName>
</protein>
<organism evidence="3 4">
    <name type="scientific">Thioclava atlantica</name>
    <dbReference type="NCBI Taxonomy" id="1317124"/>
    <lineage>
        <taxon>Bacteria</taxon>
        <taxon>Pseudomonadati</taxon>
        <taxon>Pseudomonadota</taxon>
        <taxon>Alphaproteobacteria</taxon>
        <taxon>Rhodobacterales</taxon>
        <taxon>Paracoccaceae</taxon>
        <taxon>Thioclava</taxon>
    </lineage>
</organism>